<feature type="transmembrane region" description="Helical" evidence="1">
    <location>
        <begin position="95"/>
        <end position="111"/>
    </location>
</feature>
<feature type="transmembrane region" description="Helical" evidence="1">
    <location>
        <begin position="348"/>
        <end position="365"/>
    </location>
</feature>
<dbReference type="RefSeq" id="WP_006821853.1">
    <property type="nucleotide sequence ID" value="NZ_CP004350.1"/>
</dbReference>
<dbReference type="PANTHER" id="PTHR30590">
    <property type="entry name" value="INNER MEMBRANE PROTEIN"/>
    <property type="match status" value="1"/>
</dbReference>
<reference evidence="5" key="1">
    <citation type="submission" date="2013-02" db="EMBL/GenBank/DDBJ databases">
        <title>The complete genome sequence of Corynebacterium casei LMG S-19264 (=DSM 44701).</title>
        <authorList>
            <person name="Ruckert C."/>
            <person name="Albersmeier A."/>
            <person name="Kalinowski J."/>
        </authorList>
    </citation>
    <scope>NUCLEOTIDE SEQUENCE [LARGE SCALE GENOMIC DNA]</scope>
    <source>
        <strain evidence="5">LMG S-19264</strain>
    </source>
</reference>
<sequence>MTISTATPASHSVRAPRARIAYLDAARALAIIGMFLAHIAAFVPIPAPIEFLVSGRASIMFAVLAGVSTALIARSHAVTDRERLGFANRNSSRDLLVRAIILFLIGITLPLLSAGPIVILSTYAVLSLLAIPVLRLSTRVLVILTALTALVAPILSFWLRTVWRDTSDELVIGGVPTIFSFTSVEGTVQAFRQLLFDGMYPVLTWIPFLLAGIVIGRLILDSTFTTRLAAIWGVVLVVVGYGTSFVLVTVTDFMSERISVFRGMDPALADATDDQLMDQFGTMAYTDLGVTNLNDARSLLFAASHSGSIMEIIGGIGFVLLVLAALSLIEHFAAPVLIPFSTLGKMPLTYYVGHIIGFLVLLFAGGAMISIWLSLVLFVVLPMLLAALWFRFFRRGPLEAVIHAAAQRVTTGIHKP</sequence>
<feature type="transmembrane region" description="Helical" evidence="1">
    <location>
        <begin position="309"/>
        <end position="328"/>
    </location>
</feature>
<keyword evidence="1" id="KW-1133">Transmembrane helix</keyword>
<feature type="domain" description="DUF418" evidence="2">
    <location>
        <begin position="304"/>
        <end position="406"/>
    </location>
</feature>
<evidence type="ECO:0000313" key="5">
    <source>
        <dbReference type="Proteomes" id="UP000019226"/>
    </source>
</evidence>
<keyword evidence="1" id="KW-0812">Transmembrane</keyword>
<dbReference type="Pfam" id="PF07786">
    <property type="entry name" value="HGSNAT_cat"/>
    <property type="match status" value="1"/>
</dbReference>
<feature type="transmembrane region" description="Helical" evidence="1">
    <location>
        <begin position="57"/>
        <end position="74"/>
    </location>
</feature>
<feature type="domain" description="Heparan-alpha-glucosaminide N-acetyltransferase catalytic" evidence="3">
    <location>
        <begin position="19"/>
        <end position="225"/>
    </location>
</feature>
<gene>
    <name evidence="4" type="ORF">CCASEI_01560</name>
</gene>
<evidence type="ECO:0000313" key="4">
    <source>
        <dbReference type="EMBL" id="AHI18897.1"/>
    </source>
</evidence>
<keyword evidence="5" id="KW-1185">Reference proteome</keyword>
<dbReference type="PANTHER" id="PTHR30590:SF3">
    <property type="entry name" value="HYPOTHETICAL MEMBRANE SPANNING PROTEIN"/>
    <property type="match status" value="1"/>
</dbReference>
<proteinExistence type="predicted"/>
<feature type="transmembrane region" description="Helical" evidence="1">
    <location>
        <begin position="371"/>
        <end position="390"/>
    </location>
</feature>
<feature type="transmembrane region" description="Helical" evidence="1">
    <location>
        <begin position="229"/>
        <end position="250"/>
    </location>
</feature>
<dbReference type="InterPro" id="IPR012429">
    <property type="entry name" value="HGSNAT_cat"/>
</dbReference>
<feature type="transmembrane region" description="Helical" evidence="1">
    <location>
        <begin position="202"/>
        <end position="220"/>
    </location>
</feature>
<evidence type="ECO:0000256" key="1">
    <source>
        <dbReference type="SAM" id="Phobius"/>
    </source>
</evidence>
<dbReference type="Pfam" id="PF04235">
    <property type="entry name" value="DUF418"/>
    <property type="match status" value="1"/>
</dbReference>
<organism evidence="4 5">
    <name type="scientific">Corynebacterium casei LMG S-19264</name>
    <dbReference type="NCBI Taxonomy" id="1285583"/>
    <lineage>
        <taxon>Bacteria</taxon>
        <taxon>Bacillati</taxon>
        <taxon>Actinomycetota</taxon>
        <taxon>Actinomycetes</taxon>
        <taxon>Mycobacteriales</taxon>
        <taxon>Corynebacteriaceae</taxon>
        <taxon>Corynebacterium</taxon>
    </lineage>
</organism>
<dbReference type="EMBL" id="CP004350">
    <property type="protein sequence ID" value="AHI18897.1"/>
    <property type="molecule type" value="Genomic_DNA"/>
</dbReference>
<dbReference type="InterPro" id="IPR052529">
    <property type="entry name" value="Bact_Transport_Assoc"/>
</dbReference>
<keyword evidence="1" id="KW-0472">Membrane</keyword>
<evidence type="ECO:0000259" key="3">
    <source>
        <dbReference type="Pfam" id="PF07786"/>
    </source>
</evidence>
<feature type="transmembrane region" description="Helical" evidence="1">
    <location>
        <begin position="21"/>
        <end position="45"/>
    </location>
</feature>
<dbReference type="GeneID" id="82876516"/>
<name>A0ABM5PLU6_9CORY</name>
<feature type="transmembrane region" description="Helical" evidence="1">
    <location>
        <begin position="141"/>
        <end position="159"/>
    </location>
</feature>
<evidence type="ECO:0000259" key="2">
    <source>
        <dbReference type="Pfam" id="PF04235"/>
    </source>
</evidence>
<protein>
    <recommendedName>
        <fullName evidence="6">Heparan-alpha-glucosaminide N-acetyltransferase catalytic domain-containing protein</fullName>
    </recommendedName>
</protein>
<accession>A0ABM5PLU6</accession>
<dbReference type="InterPro" id="IPR007349">
    <property type="entry name" value="DUF418"/>
</dbReference>
<dbReference type="Proteomes" id="UP000019226">
    <property type="component" value="Chromosome"/>
</dbReference>
<evidence type="ECO:0008006" key="6">
    <source>
        <dbReference type="Google" id="ProtNLM"/>
    </source>
</evidence>